<dbReference type="PROSITE" id="PS00028">
    <property type="entry name" value="ZINC_FINGER_C2H2_1"/>
    <property type="match status" value="13"/>
</dbReference>
<dbReference type="PROSITE" id="PS50157">
    <property type="entry name" value="ZINC_FINGER_C2H2_2"/>
    <property type="match status" value="13"/>
</dbReference>
<dbReference type="FunFam" id="3.30.160.60:FF:000410">
    <property type="entry name" value="Zinc finger protein 777"/>
    <property type="match status" value="1"/>
</dbReference>
<keyword evidence="7" id="KW-0805">Transcription regulation</keyword>
<feature type="region of interest" description="Disordered" evidence="12">
    <location>
        <begin position="233"/>
        <end position="254"/>
    </location>
</feature>
<feature type="domain" description="C2H2-type" evidence="13">
    <location>
        <begin position="707"/>
        <end position="734"/>
    </location>
</feature>
<dbReference type="Gene3D" id="3.30.160.60">
    <property type="entry name" value="Classic Zinc Finger"/>
    <property type="match status" value="13"/>
</dbReference>
<feature type="non-terminal residue" evidence="15">
    <location>
        <position position="1"/>
    </location>
</feature>
<dbReference type="Pfam" id="PF00096">
    <property type="entry name" value="zf-C2H2"/>
    <property type="match status" value="12"/>
</dbReference>
<sequence length="803" mass="90982">ARQRLPPSRPRSLCSARQRRRDSAQPGAGAELGRAGPAGEAPPGGAMAERAAAQAPEWDVESWWPMPLQPPAIPEEASLRETQLQRAEISLTVVAEVQAIERKVDSQAAQLLNLDGRMGTAEKKLVGWEKTMVEFGNQLESKWAALGTLIQEYGLLQRRLENMENLLKNRNFWILRLPPGTKGKVPKEWESAGKWQKELYEDVMKGSYETLISLDSAISKPSLLSRIERGEEPCIGDEPEETEVPMEPSMESPVPTHEISSWIKQEEELCIQDQQDLEEREIPTDLRMDVELTIKTEEQHPEEGPSNLELPGPVPGGAEESAFQGAEWEAAVGSPCTSISSPGNNLGEFTQHERELRTGAAHPRGEAGIAPYACAQCGRNFTRKDVLLSHERLHTGERPYMCADCGKSFRLKISFVKHQRCHTKERPYPCNECQKSFKCHSALVRHQMIHRGERPYQCEQCHKSYSRKEHLQNHRRIHTGERPFQCAACGKSFSQKFVLVSHQRIHTGEWPYKCTECGKGFSEKSKLTSHYRIHTGEKPYSCAQCGKSFRLKVSFLRHQTSHGSEKPYPCPQCGKNYSYHSGLLRHQLIHAGQRPHQCAKCGKSYAEKYRLRNHQRVHLDEGPQQCAPGGESVSGMQDPPSHQQSHADGRHPRAPRGQSGWLVENGLKHQRNRGREKPYECSDCGKSFKCQSELARHRRVHTGERPYECTKCGKSYSQKYHLLQHLRAHTGERPHQCSDCGKSFIRKEHLLKHQRIHTGGRPHQCSECGRSFHYKQLLQDHQRVHGAEPDHLEASPGTEAWVP</sequence>
<dbReference type="GO" id="GO:0008270">
    <property type="term" value="F:zinc ion binding"/>
    <property type="evidence" value="ECO:0007669"/>
    <property type="project" value="UniProtKB-KW"/>
</dbReference>
<feature type="domain" description="C2H2-type" evidence="13">
    <location>
        <begin position="428"/>
        <end position="455"/>
    </location>
</feature>
<evidence type="ECO:0000313" key="16">
    <source>
        <dbReference type="Proteomes" id="UP000765507"/>
    </source>
</evidence>
<feature type="domain" description="C2H2-type" evidence="13">
    <location>
        <begin position="372"/>
        <end position="399"/>
    </location>
</feature>
<dbReference type="AlphaFoldDB" id="A0A8T1S3I8"/>
<keyword evidence="5 11" id="KW-0863">Zinc-finger</keyword>
<feature type="compositionally biased region" description="Low complexity" evidence="12">
    <location>
        <begin position="1"/>
        <end position="13"/>
    </location>
</feature>
<dbReference type="Gene3D" id="6.10.140.140">
    <property type="match status" value="1"/>
</dbReference>
<dbReference type="SMART" id="SM00355">
    <property type="entry name" value="ZnF_C2H2"/>
    <property type="match status" value="13"/>
</dbReference>
<evidence type="ECO:0000256" key="7">
    <source>
        <dbReference type="ARBA" id="ARBA00023015"/>
    </source>
</evidence>
<dbReference type="InterPro" id="IPR036236">
    <property type="entry name" value="Znf_C2H2_sf"/>
</dbReference>
<feature type="domain" description="C2H2-type" evidence="13">
    <location>
        <begin position="679"/>
        <end position="706"/>
    </location>
</feature>
<dbReference type="GO" id="GO:0000981">
    <property type="term" value="F:DNA-binding transcription factor activity, RNA polymerase II-specific"/>
    <property type="evidence" value="ECO:0007669"/>
    <property type="project" value="TreeGrafter"/>
</dbReference>
<dbReference type="FunFam" id="3.30.160.60:FF:000358">
    <property type="entry name" value="zinc finger protein 24"/>
    <property type="match status" value="1"/>
</dbReference>
<evidence type="ECO:0000256" key="3">
    <source>
        <dbReference type="ARBA" id="ARBA00022723"/>
    </source>
</evidence>
<feature type="domain" description="C2H2-type" evidence="13">
    <location>
        <begin position="735"/>
        <end position="762"/>
    </location>
</feature>
<dbReference type="FunFam" id="3.30.160.60:FF:002196">
    <property type="entry name" value="zinc finger protein 850-like isoform X3"/>
    <property type="match status" value="1"/>
</dbReference>
<comment type="subcellular location">
    <subcellularLocation>
        <location evidence="1">Nucleus</location>
    </subcellularLocation>
</comment>
<comment type="similarity">
    <text evidence="2">Belongs to the krueppel C2H2-type zinc-finger protein family.</text>
</comment>
<gene>
    <name evidence="15" type="ORF">G0U57_020614</name>
</gene>
<evidence type="ECO:0000256" key="12">
    <source>
        <dbReference type="SAM" id="MobiDB-lite"/>
    </source>
</evidence>
<accession>A0A8T1S3I8</accession>
<feature type="compositionally biased region" description="Acidic residues" evidence="12">
    <location>
        <begin position="234"/>
        <end position="244"/>
    </location>
</feature>
<dbReference type="Pfam" id="PF01352">
    <property type="entry name" value="KRAB"/>
    <property type="match status" value="1"/>
</dbReference>
<dbReference type="SMART" id="SM00349">
    <property type="entry name" value="KRAB"/>
    <property type="match status" value="1"/>
</dbReference>
<keyword evidence="9" id="KW-0804">Transcription</keyword>
<feature type="domain" description="C2H2-type" evidence="13">
    <location>
        <begin position="512"/>
        <end position="539"/>
    </location>
</feature>
<keyword evidence="8" id="KW-0238">DNA-binding</keyword>
<dbReference type="FunFam" id="3.30.160.60:FF:000624">
    <property type="entry name" value="zinc finger protein 697"/>
    <property type="match status" value="1"/>
</dbReference>
<feature type="domain" description="C2H2-type" evidence="13">
    <location>
        <begin position="568"/>
        <end position="595"/>
    </location>
</feature>
<keyword evidence="3" id="KW-0479">Metal-binding</keyword>
<keyword evidence="10" id="KW-0539">Nucleus</keyword>
<evidence type="ECO:0000256" key="11">
    <source>
        <dbReference type="PROSITE-ProRule" id="PRU00042"/>
    </source>
</evidence>
<proteinExistence type="inferred from homology"/>
<dbReference type="InterPro" id="IPR036051">
    <property type="entry name" value="KRAB_dom_sf"/>
</dbReference>
<protein>
    <submittedName>
        <fullName evidence="15">Zinc finger protein 398</fullName>
    </submittedName>
</protein>
<evidence type="ECO:0000256" key="6">
    <source>
        <dbReference type="ARBA" id="ARBA00022833"/>
    </source>
</evidence>
<evidence type="ECO:0000256" key="5">
    <source>
        <dbReference type="ARBA" id="ARBA00022771"/>
    </source>
</evidence>
<comment type="caution">
    <text evidence="15">The sequence shown here is derived from an EMBL/GenBank/DDBJ whole genome shotgun (WGS) entry which is preliminary data.</text>
</comment>
<dbReference type="SUPFAM" id="SSF109640">
    <property type="entry name" value="KRAB domain (Kruppel-associated box)"/>
    <property type="match status" value="1"/>
</dbReference>
<feature type="domain" description="C2H2-type" evidence="13">
    <location>
        <begin position="540"/>
        <end position="567"/>
    </location>
</feature>
<dbReference type="FunFam" id="3.30.160.60:FF:001271">
    <property type="entry name" value="Zinc finger protein 282"/>
    <property type="match status" value="1"/>
</dbReference>
<dbReference type="OrthoDB" id="654211at2759"/>
<feature type="compositionally biased region" description="Low complexity" evidence="12">
    <location>
        <begin position="26"/>
        <end position="56"/>
    </location>
</feature>
<feature type="region of interest" description="Disordered" evidence="12">
    <location>
        <begin position="1"/>
        <end position="56"/>
    </location>
</feature>
<evidence type="ECO:0000256" key="8">
    <source>
        <dbReference type="ARBA" id="ARBA00023125"/>
    </source>
</evidence>
<dbReference type="InterPro" id="IPR001909">
    <property type="entry name" value="KRAB"/>
</dbReference>
<evidence type="ECO:0000256" key="2">
    <source>
        <dbReference type="ARBA" id="ARBA00006991"/>
    </source>
</evidence>
<keyword evidence="16" id="KW-1185">Reference proteome</keyword>
<feature type="domain" description="C2H2-type" evidence="13">
    <location>
        <begin position="763"/>
        <end position="790"/>
    </location>
</feature>
<evidence type="ECO:0000313" key="15">
    <source>
        <dbReference type="EMBL" id="KAG6923398.1"/>
    </source>
</evidence>
<dbReference type="GO" id="GO:0000978">
    <property type="term" value="F:RNA polymerase II cis-regulatory region sequence-specific DNA binding"/>
    <property type="evidence" value="ECO:0007669"/>
    <property type="project" value="TreeGrafter"/>
</dbReference>
<feature type="region of interest" description="Disordered" evidence="12">
    <location>
        <begin position="620"/>
        <end position="680"/>
    </location>
</feature>
<dbReference type="GO" id="GO:0005694">
    <property type="term" value="C:chromosome"/>
    <property type="evidence" value="ECO:0007669"/>
    <property type="project" value="UniProtKB-ARBA"/>
</dbReference>
<dbReference type="FunFam" id="3.30.160.60:FF:001498">
    <property type="entry name" value="Zinc finger protein 404"/>
    <property type="match status" value="1"/>
</dbReference>
<dbReference type="EMBL" id="JAHGAV010000889">
    <property type="protein sequence ID" value="KAG6923398.1"/>
    <property type="molecule type" value="Genomic_DNA"/>
</dbReference>
<dbReference type="PANTHER" id="PTHR24384">
    <property type="entry name" value="FINGER PUTATIVE TRANSCRIPTION FACTOR FAMILY-RELATED"/>
    <property type="match status" value="1"/>
</dbReference>
<evidence type="ECO:0000256" key="1">
    <source>
        <dbReference type="ARBA" id="ARBA00004123"/>
    </source>
</evidence>
<dbReference type="FunFam" id="3.30.160.60:FF:002343">
    <property type="entry name" value="Zinc finger protein 33A"/>
    <property type="match status" value="4"/>
</dbReference>
<evidence type="ECO:0000256" key="10">
    <source>
        <dbReference type="ARBA" id="ARBA00023242"/>
    </source>
</evidence>
<dbReference type="FunFam" id="3.30.160.60:FF:001732">
    <property type="entry name" value="Zgc:162936"/>
    <property type="match status" value="1"/>
</dbReference>
<feature type="domain" description="C2H2-type" evidence="13">
    <location>
        <begin position="596"/>
        <end position="623"/>
    </location>
</feature>
<feature type="domain" description="C2H2-type" evidence="13">
    <location>
        <begin position="456"/>
        <end position="483"/>
    </location>
</feature>
<reference evidence="15 16" key="1">
    <citation type="journal article" date="2020" name="G3 (Bethesda)">
        <title>Draft Genome of the Common Snapping Turtle, Chelydra serpentina, a Model for Phenotypic Plasticity in Reptiles.</title>
        <authorList>
            <person name="Das D."/>
            <person name="Singh S.K."/>
            <person name="Bierstedt J."/>
            <person name="Erickson A."/>
            <person name="Galli G.L.J."/>
            <person name="Crossley D.A. 2nd"/>
            <person name="Rhen T."/>
        </authorList>
    </citation>
    <scope>NUCLEOTIDE SEQUENCE [LARGE SCALE GENOMIC DNA]</scope>
    <source>
        <strain evidence="15">KW</strain>
    </source>
</reference>
<dbReference type="GO" id="GO:0005634">
    <property type="term" value="C:nucleus"/>
    <property type="evidence" value="ECO:0007669"/>
    <property type="project" value="UniProtKB-SubCell"/>
</dbReference>
<evidence type="ECO:0000256" key="4">
    <source>
        <dbReference type="ARBA" id="ARBA00022737"/>
    </source>
</evidence>
<dbReference type="Proteomes" id="UP000765507">
    <property type="component" value="Unassembled WGS sequence"/>
</dbReference>
<dbReference type="InterPro" id="IPR050752">
    <property type="entry name" value="C2H2-ZF_domain"/>
</dbReference>
<dbReference type="SUPFAM" id="SSF57667">
    <property type="entry name" value="beta-beta-alpha zinc fingers"/>
    <property type="match status" value="7"/>
</dbReference>
<evidence type="ECO:0000259" key="14">
    <source>
        <dbReference type="PROSITE" id="PS50805"/>
    </source>
</evidence>
<evidence type="ECO:0000259" key="13">
    <source>
        <dbReference type="PROSITE" id="PS50157"/>
    </source>
</evidence>
<organism evidence="15 16">
    <name type="scientific">Chelydra serpentina</name>
    <name type="common">Snapping turtle</name>
    <name type="synonym">Testudo serpentina</name>
    <dbReference type="NCBI Taxonomy" id="8475"/>
    <lineage>
        <taxon>Eukaryota</taxon>
        <taxon>Metazoa</taxon>
        <taxon>Chordata</taxon>
        <taxon>Craniata</taxon>
        <taxon>Vertebrata</taxon>
        <taxon>Euteleostomi</taxon>
        <taxon>Archelosauria</taxon>
        <taxon>Testudinata</taxon>
        <taxon>Testudines</taxon>
        <taxon>Cryptodira</taxon>
        <taxon>Durocryptodira</taxon>
        <taxon>Americhelydia</taxon>
        <taxon>Chelydroidea</taxon>
        <taxon>Chelydridae</taxon>
        <taxon>Chelydra</taxon>
    </lineage>
</organism>
<dbReference type="PANTHER" id="PTHR24384:SF243">
    <property type="entry name" value="ZINC FINGER PROTEIN 777"/>
    <property type="match status" value="1"/>
</dbReference>
<dbReference type="FunFam" id="3.30.160.60:FF:000688">
    <property type="entry name" value="zinc finger protein 197 isoform X1"/>
    <property type="match status" value="1"/>
</dbReference>
<feature type="domain" description="C2H2-type" evidence="13">
    <location>
        <begin position="400"/>
        <end position="427"/>
    </location>
</feature>
<feature type="domain" description="KRAB" evidence="14">
    <location>
        <begin position="175"/>
        <end position="246"/>
    </location>
</feature>
<name>A0A8T1S3I8_CHESE</name>
<dbReference type="InterPro" id="IPR013087">
    <property type="entry name" value="Znf_C2H2_type"/>
</dbReference>
<keyword evidence="6" id="KW-0862">Zinc</keyword>
<dbReference type="PROSITE" id="PS50805">
    <property type="entry name" value="KRAB"/>
    <property type="match status" value="1"/>
</dbReference>
<feature type="domain" description="C2H2-type" evidence="13">
    <location>
        <begin position="484"/>
        <end position="511"/>
    </location>
</feature>
<dbReference type="FunFam" id="3.30.160.60:FF:000759">
    <property type="entry name" value="zinc finger protein 16"/>
    <property type="match status" value="1"/>
</dbReference>
<dbReference type="CDD" id="cd07765">
    <property type="entry name" value="KRAB_A-box"/>
    <property type="match status" value="1"/>
</dbReference>
<dbReference type="GO" id="GO:0045893">
    <property type="term" value="P:positive regulation of DNA-templated transcription"/>
    <property type="evidence" value="ECO:0007669"/>
    <property type="project" value="UniProtKB-ARBA"/>
</dbReference>
<evidence type="ECO:0000256" key="9">
    <source>
        <dbReference type="ARBA" id="ARBA00023163"/>
    </source>
</evidence>
<keyword evidence="4" id="KW-0677">Repeat</keyword>